<gene>
    <name evidence="5" type="ORF">CLNEO_25840</name>
</gene>
<dbReference type="GO" id="GO:0008810">
    <property type="term" value="F:cellulase activity"/>
    <property type="evidence" value="ECO:0007669"/>
    <property type="project" value="UniProtKB-EC"/>
</dbReference>
<name>A0A136WC24_9FIRM</name>
<evidence type="ECO:0000259" key="4">
    <source>
        <dbReference type="PROSITE" id="PS51272"/>
    </source>
</evidence>
<evidence type="ECO:0000256" key="2">
    <source>
        <dbReference type="ARBA" id="ARBA00022737"/>
    </source>
</evidence>
<comment type="caution">
    <text evidence="5">The sequence shown here is derived from an EMBL/GenBank/DDBJ whole genome shotgun (WGS) entry which is preliminary data.</text>
</comment>
<protein>
    <submittedName>
        <fullName evidence="5">Endoglucanase</fullName>
        <ecNumber evidence="5">3.2.1.4</ecNumber>
    </submittedName>
</protein>
<accession>A0A136WC24</accession>
<keyword evidence="2" id="KW-0677">Repeat</keyword>
<keyword evidence="1 3" id="KW-0732">Signal</keyword>
<feature type="domain" description="SLH" evidence="4">
    <location>
        <begin position="102"/>
        <end position="158"/>
    </location>
</feature>
<evidence type="ECO:0000256" key="3">
    <source>
        <dbReference type="SAM" id="SignalP"/>
    </source>
</evidence>
<keyword evidence="6" id="KW-1185">Reference proteome</keyword>
<dbReference type="STRING" id="36847.CLNEO_25840"/>
<dbReference type="PANTHER" id="PTHR43308:SF5">
    <property type="entry name" value="S-LAYER PROTEIN _ PEPTIDOGLYCAN ENDO-BETA-N-ACETYLGLUCOSAMINIDASE"/>
    <property type="match status" value="1"/>
</dbReference>
<evidence type="ECO:0000313" key="5">
    <source>
        <dbReference type="EMBL" id="KXL52068.1"/>
    </source>
</evidence>
<dbReference type="PROSITE" id="PS51272">
    <property type="entry name" value="SLH"/>
    <property type="match status" value="3"/>
</dbReference>
<reference evidence="5 6" key="1">
    <citation type="submission" date="2016-01" db="EMBL/GenBank/DDBJ databases">
        <title>Genome sequence of Clostridium neopropionicum X4, DSM-3847.</title>
        <authorList>
            <person name="Poehlein A."/>
            <person name="Beck M.H."/>
            <person name="Bengelsdorf F.R."/>
            <person name="Daniel R."/>
            <person name="Duerre P."/>
        </authorList>
    </citation>
    <scope>NUCLEOTIDE SEQUENCE [LARGE SCALE GENOMIC DNA]</scope>
    <source>
        <strain evidence="5 6">DSM-3847</strain>
    </source>
</reference>
<dbReference type="InterPro" id="IPR014755">
    <property type="entry name" value="Cu-Rt/internalin_Ig-like"/>
</dbReference>
<feature type="chain" id="PRO_5039274958" evidence="3">
    <location>
        <begin position="27"/>
        <end position="1729"/>
    </location>
</feature>
<dbReference type="InterPro" id="IPR001119">
    <property type="entry name" value="SLH_dom"/>
</dbReference>
<keyword evidence="5" id="KW-0378">Hydrolase</keyword>
<dbReference type="Pfam" id="PF00395">
    <property type="entry name" value="SLH"/>
    <property type="match status" value="3"/>
</dbReference>
<organism evidence="5 6">
    <name type="scientific">Anaerotignum neopropionicum</name>
    <dbReference type="NCBI Taxonomy" id="36847"/>
    <lineage>
        <taxon>Bacteria</taxon>
        <taxon>Bacillati</taxon>
        <taxon>Bacillota</taxon>
        <taxon>Clostridia</taxon>
        <taxon>Lachnospirales</taxon>
        <taxon>Anaerotignaceae</taxon>
        <taxon>Anaerotignum</taxon>
    </lineage>
</organism>
<keyword evidence="5" id="KW-0326">Glycosidase</keyword>
<dbReference type="InterPro" id="IPR051465">
    <property type="entry name" value="Cell_Envelope_Struct_Comp"/>
</dbReference>
<dbReference type="PANTHER" id="PTHR43308">
    <property type="entry name" value="OUTER MEMBRANE PROTEIN ALPHA-RELATED"/>
    <property type="match status" value="1"/>
</dbReference>
<feature type="signal peptide" evidence="3">
    <location>
        <begin position="1"/>
        <end position="26"/>
    </location>
</feature>
<dbReference type="EC" id="3.2.1.4" evidence="5"/>
<feature type="domain" description="SLH" evidence="4">
    <location>
        <begin position="159"/>
        <end position="222"/>
    </location>
</feature>
<evidence type="ECO:0000313" key="6">
    <source>
        <dbReference type="Proteomes" id="UP000070539"/>
    </source>
</evidence>
<feature type="domain" description="SLH" evidence="4">
    <location>
        <begin position="38"/>
        <end position="101"/>
    </location>
</feature>
<dbReference type="Proteomes" id="UP000070539">
    <property type="component" value="Unassembled WGS sequence"/>
</dbReference>
<dbReference type="EMBL" id="LRVM01000011">
    <property type="protein sequence ID" value="KXL52068.1"/>
    <property type="molecule type" value="Genomic_DNA"/>
</dbReference>
<dbReference type="Gene3D" id="2.60.40.1220">
    <property type="match status" value="1"/>
</dbReference>
<evidence type="ECO:0000256" key="1">
    <source>
        <dbReference type="ARBA" id="ARBA00022729"/>
    </source>
</evidence>
<proteinExistence type="predicted"/>
<sequence>MMQFKRTLPNKLKRAVALTLVTVMMATDLCFVHTENVYAASFNMGVANHWAEPFMRNLYNRGLMSGDSNGNMNPNKPITRAEFISIINRTFNYSAKGKNPFKDVTGTEWYAADIITAYNQGYFSGDGKNTANPKGQLTREQAIALLGRNLQIEEVSREAFTFSDSRSIANWSRGYVNASSEKGFISGYKDGTFKPQNYITRGEVAKVLSDAIGELVNHSGTRTLGYQEGNVTIAASGVTLADTVIKGDLYITGGVGLGSTTLENVHVMGQVIINGTGESQAGKSSITFEDCTITSLIIPDTKGSIKSVKLTGNTIVDETLVKANTYLEETASKGGGFKNVVLNGAAKTELHLAGLFDQVTVKGAQNNLYLDKDTVGKLIVDEEAKNSKVFLDSGTFVDGLYTDVGVAVSGTGEVGYLKVNSAGSSISMLPEEVEIRPGLTANVNGKSMTSNDAGESAKTPAFLTDYPDVEDVGPTDTIAKFKTNKPGTVYWAITYYDDGRPDIDEIIKPGKYETTVKKNGSLQVTSGKEFTVKISGLENSTDYILSAVLVDDRGDKSKRKTVYFTTIDNAKPGFLSGFPLVKTVSNVSVTLEYVTNKDSDLYWAVYEKGRPAPDSKALKSQKLYGATKNGVVEDCERYEGDTFTVTGLKELSSYDLYIMLSDGTNDSSISKLQITTKDTTPPQFNIGYPKITASDRTTAEISASLNEEGVVYYAAYLGGTTFPVQEQADTDPPAITSDDAKQQIIKGKGAEKSGKSTSLKADTAGALKLSGLKPEEEYDVYLVAQDKSGNLSEIKTIHIGAKPDFIQNYPELRIIQNYSADIALNVTKDCVAYWAVLPSGSVAPNLNNLKVQLISGATNKGVIDSCKKNEETMVTVDNLKEYTKYDFYVLVSDGLTDSAIQKLSFQTADLSAPVFANGYPALDKVADKSIDVKFKVNEAATVYYILCKKGDTFPLPASPGEEQPALDSAEAKNQVVLGNSGVKNGKVTAKQNVEGKISITGLTAETPYDLFIVAKDSFDNISNVVYMDVKTADFTAPTAKLEFEETISGDVVAGSEIRIQFSEEVVDNTTKKKLSVVDKADLSANIKLYDLSALRRPTIDIDFTKVLVEDIDGKTVIIFPAGSLNLNSANTYEFELSRIADTSGNRMDEKTLLPSFNTVAPMVEILETVSSSTMDMSFELIPQISETNDNVFYDVLFQSSEKIGFKLYEKPAGSSSFTEVTPSSDSGVVIVEKGKSVSLQNIKDKIFDNAEVYDYDKFKDLKQTEYGIKVVSINGDTDRKGWSSTIDFGIKCVIGSSSGLSPVSDNPTDRLAEAVSEGKVTIVNYPKEFNVKVYFTDTIVPAFETGYPKLKTDNDVSLVGDTLIRPLVKTTKKATFYYLIAKKGTVSNPTADGIMDGKYKPQDGVYGSYAITSGETEYELRISGLNPEVTYVMYCFLKGTPAATSAMKEIEFTTVTVAAPKEESAYVRDRLENSAIIDIALDKEADIDWIVFNKKSMPNESLIDGDFIRKREENISYRPIDFGSATAKISQGDTLARATITISNIERDVYYNFYAVAKSSSGGGDSKIIKVINITPADKTSPTVQEISTTITNYGSFYAEKPYNGTVTLVFSEPMFYIPAEGQMGEALSGNFFANELGIDTEEGTDDGKTKIWLSSHQTALVDSETGVRALKTATIGFSNVYNNTVISFPYPMSDKNTNIAGYLTLKFVDAELKGGKRGDSLWEFQFSK</sequence>
<dbReference type="RefSeq" id="WP_066089975.1">
    <property type="nucleotide sequence ID" value="NZ_LRVM01000011.1"/>
</dbReference>